<dbReference type="SMART" id="SM00043">
    <property type="entry name" value="CY"/>
    <property type="match status" value="1"/>
</dbReference>
<keyword evidence="5" id="KW-0789">Thiol protease inhibitor</keyword>
<dbReference type="Pfam" id="PF00031">
    <property type="entry name" value="Cystatin"/>
    <property type="match status" value="1"/>
</dbReference>
<gene>
    <name evidence="11" type="primary">LOC122130558</name>
</gene>
<dbReference type="GO" id="GO:0005829">
    <property type="term" value="C:cytosol"/>
    <property type="evidence" value="ECO:0007669"/>
    <property type="project" value="TreeGrafter"/>
</dbReference>
<dbReference type="Proteomes" id="UP000515152">
    <property type="component" value="Unplaced"/>
</dbReference>
<dbReference type="KEGG" id="char:122130558"/>
<dbReference type="AlphaFoldDB" id="A0A8M1KBD0"/>
<evidence type="ECO:0000313" key="11">
    <source>
        <dbReference type="RefSeq" id="XP_042561202.1"/>
    </source>
</evidence>
<evidence type="ECO:0000256" key="4">
    <source>
        <dbReference type="ARBA" id="ARBA00022690"/>
    </source>
</evidence>
<protein>
    <recommendedName>
        <fullName evidence="7">Cystatin-B</fullName>
    </recommendedName>
    <alternativeName>
        <fullName evidence="8">Stefin-B</fullName>
    </alternativeName>
</protein>
<dbReference type="PANTHER" id="PTHR11414">
    <property type="entry name" value="CYSTATIN FAMILY MEMBER"/>
    <property type="match status" value="1"/>
</dbReference>
<keyword evidence="3" id="KW-0963">Cytoplasm</keyword>
<keyword evidence="4" id="KW-0646">Protease inhibitor</keyword>
<comment type="subcellular location">
    <subcellularLocation>
        <location evidence="1">Cytoplasm</location>
    </subcellularLocation>
</comment>
<feature type="domain" description="Cystatin" evidence="9">
    <location>
        <begin position="3"/>
        <end position="83"/>
    </location>
</feature>
<dbReference type="RefSeq" id="XP_042561202.1">
    <property type="nucleotide sequence ID" value="XM_042705268.1"/>
</dbReference>
<name>A0A8M1KBD0_CLUHA</name>
<organism evidence="10 11">
    <name type="scientific">Clupea harengus</name>
    <name type="common">Atlantic herring</name>
    <dbReference type="NCBI Taxonomy" id="7950"/>
    <lineage>
        <taxon>Eukaryota</taxon>
        <taxon>Metazoa</taxon>
        <taxon>Chordata</taxon>
        <taxon>Craniata</taxon>
        <taxon>Vertebrata</taxon>
        <taxon>Euteleostomi</taxon>
        <taxon>Actinopterygii</taxon>
        <taxon>Neopterygii</taxon>
        <taxon>Teleostei</taxon>
        <taxon>Clupei</taxon>
        <taxon>Clupeiformes</taxon>
        <taxon>Clupeoidei</taxon>
        <taxon>Clupeidae</taxon>
        <taxon>Clupea</taxon>
    </lineage>
</organism>
<evidence type="ECO:0000313" key="10">
    <source>
        <dbReference type="Proteomes" id="UP000515152"/>
    </source>
</evidence>
<evidence type="ECO:0000256" key="5">
    <source>
        <dbReference type="ARBA" id="ARBA00022704"/>
    </source>
</evidence>
<reference evidence="11" key="1">
    <citation type="submission" date="2025-08" db="UniProtKB">
        <authorList>
            <consortium name="RefSeq"/>
        </authorList>
    </citation>
    <scope>IDENTIFICATION</scope>
</reference>
<sequence length="100" mass="11340">MPMMCGGTSEAKEATPEIQAICDEMKPHAEEKAGQKYDVFTAKQYTSQVVAGTNFFIKCARWRDDHIHMRVFQSLPHAGLKKELHSIQTAKAHQDPISYF</sequence>
<proteinExistence type="inferred from homology"/>
<dbReference type="GO" id="GO:0071220">
    <property type="term" value="P:cellular response to bacterial lipoprotein"/>
    <property type="evidence" value="ECO:0007669"/>
    <property type="project" value="UniProtKB-ARBA"/>
</dbReference>
<dbReference type="InterPro" id="IPR001713">
    <property type="entry name" value="Prot_inh_stefin"/>
</dbReference>
<evidence type="ECO:0000256" key="2">
    <source>
        <dbReference type="ARBA" id="ARBA00009403"/>
    </source>
</evidence>
<dbReference type="GeneID" id="122130558"/>
<dbReference type="InterPro" id="IPR000010">
    <property type="entry name" value="Cystatin_dom"/>
</dbReference>
<dbReference type="PANTHER" id="PTHR11414:SF21">
    <property type="entry name" value="CYSTATIN 14A, TANDEM DUPLICATE 1-RELATED"/>
    <property type="match status" value="1"/>
</dbReference>
<evidence type="ECO:0000256" key="6">
    <source>
        <dbReference type="ARBA" id="ARBA00022859"/>
    </source>
</evidence>
<dbReference type="GO" id="GO:0002376">
    <property type="term" value="P:immune system process"/>
    <property type="evidence" value="ECO:0007669"/>
    <property type="project" value="UniProtKB-KW"/>
</dbReference>
<dbReference type="CDD" id="cd00042">
    <property type="entry name" value="CY"/>
    <property type="match status" value="1"/>
</dbReference>
<keyword evidence="6" id="KW-0391">Immunity</keyword>
<dbReference type="OrthoDB" id="2429551at2759"/>
<evidence type="ECO:0000256" key="3">
    <source>
        <dbReference type="ARBA" id="ARBA00022490"/>
    </source>
</evidence>
<accession>A0A8M1KBD0</accession>
<evidence type="ECO:0000256" key="8">
    <source>
        <dbReference type="ARBA" id="ARBA00041437"/>
    </source>
</evidence>
<evidence type="ECO:0000256" key="7">
    <source>
        <dbReference type="ARBA" id="ARBA00040677"/>
    </source>
</evidence>
<keyword evidence="10" id="KW-1185">Reference proteome</keyword>
<evidence type="ECO:0000259" key="9">
    <source>
        <dbReference type="SMART" id="SM00043"/>
    </source>
</evidence>
<dbReference type="FunFam" id="3.10.450.10:FF:000001">
    <property type="entry name" value="Cystatin-A"/>
    <property type="match status" value="1"/>
</dbReference>
<comment type="similarity">
    <text evidence="2">Belongs to the cystatin family.</text>
</comment>
<dbReference type="GO" id="GO:0004869">
    <property type="term" value="F:cysteine-type endopeptidase inhibitor activity"/>
    <property type="evidence" value="ECO:0007669"/>
    <property type="project" value="UniProtKB-KW"/>
</dbReference>
<evidence type="ECO:0000256" key="1">
    <source>
        <dbReference type="ARBA" id="ARBA00004496"/>
    </source>
</evidence>